<comment type="caution">
    <text evidence="1">The sequence shown here is derived from an EMBL/GenBank/DDBJ whole genome shotgun (WGS) entry which is preliminary data.</text>
</comment>
<organism evidence="1">
    <name type="scientific">Candidatus Atribacter allofermentans</name>
    <dbReference type="NCBI Taxonomy" id="1852833"/>
    <lineage>
        <taxon>Bacteria</taxon>
        <taxon>Pseudomonadati</taxon>
        <taxon>Atribacterota</taxon>
        <taxon>Atribacteria</taxon>
        <taxon>Atribacterales</taxon>
        <taxon>Atribacteraceae</taxon>
        <taxon>Atribacter</taxon>
    </lineage>
</organism>
<dbReference type="Proteomes" id="UP000485569">
    <property type="component" value="Unassembled WGS sequence"/>
</dbReference>
<sequence>MAGAATIAFAETRTGNITGAGTATITRTVTVKVPSTITGGIVTETDTRTKTVTETGTVTEIGTVTGTFTETRTVREARTRVYLFHMATSSMLAFAFGVTSKISITSITSILSTDIGNLQFSGATVPSIAN</sequence>
<dbReference type="AlphaFoldDB" id="A0A1V5T666"/>
<evidence type="ECO:0000313" key="1">
    <source>
        <dbReference type="EMBL" id="OQA61732.1"/>
    </source>
</evidence>
<dbReference type="EMBL" id="MWBQ01000009">
    <property type="protein sequence ID" value="OQA61732.1"/>
    <property type="molecule type" value="Genomic_DNA"/>
</dbReference>
<reference evidence="1" key="1">
    <citation type="submission" date="2017-02" db="EMBL/GenBank/DDBJ databases">
        <title>Delving into the versatile metabolic prowess of the omnipresent phylum Bacteroidetes.</title>
        <authorList>
            <person name="Nobu M.K."/>
            <person name="Mei R."/>
            <person name="Narihiro T."/>
            <person name="Kuroda K."/>
            <person name="Liu W.-T."/>
        </authorList>
    </citation>
    <scope>NUCLEOTIDE SEQUENCE</scope>
    <source>
        <strain evidence="1">ADurb.Bin276</strain>
    </source>
</reference>
<name>A0A1V5T666_9BACT</name>
<gene>
    <name evidence="1" type="ORF">BWY41_00025</name>
</gene>
<accession>A0A1V5T666</accession>
<proteinExistence type="predicted"/>
<protein>
    <submittedName>
        <fullName evidence="1">Uncharacterized protein</fullName>
    </submittedName>
</protein>